<dbReference type="GO" id="GO:0005886">
    <property type="term" value="C:plasma membrane"/>
    <property type="evidence" value="ECO:0007669"/>
    <property type="project" value="TreeGrafter"/>
</dbReference>
<evidence type="ECO:0000256" key="2">
    <source>
        <dbReference type="ARBA" id="ARBA00008816"/>
    </source>
</evidence>
<accession>A0A2H1VPN2</accession>
<dbReference type="GO" id="GO:0007165">
    <property type="term" value="P:signal transduction"/>
    <property type="evidence" value="ECO:0007669"/>
    <property type="project" value="TreeGrafter"/>
</dbReference>
<evidence type="ECO:0000256" key="5">
    <source>
        <dbReference type="ARBA" id="ARBA00023136"/>
    </source>
</evidence>
<evidence type="ECO:0000256" key="4">
    <source>
        <dbReference type="ARBA" id="ARBA00022989"/>
    </source>
</evidence>
<reference evidence="8" key="1">
    <citation type="submission" date="2016-07" db="EMBL/GenBank/DDBJ databases">
        <authorList>
            <person name="Bretaudeau A."/>
        </authorList>
    </citation>
    <scope>NUCLEOTIDE SEQUENCE</scope>
    <source>
        <strain evidence="8">Rice</strain>
        <tissue evidence="8">Whole body</tissue>
    </source>
</reference>
<evidence type="ECO:0000256" key="1">
    <source>
        <dbReference type="ARBA" id="ARBA00004141"/>
    </source>
</evidence>
<dbReference type="GO" id="GO:0008195">
    <property type="term" value="F:phosphatidate phosphatase activity"/>
    <property type="evidence" value="ECO:0007669"/>
    <property type="project" value="TreeGrafter"/>
</dbReference>
<dbReference type="InterPro" id="IPR036938">
    <property type="entry name" value="PAP2/HPO_sf"/>
</dbReference>
<dbReference type="AlphaFoldDB" id="A0A2H1VPN2"/>
<feature type="transmembrane region" description="Helical" evidence="6">
    <location>
        <begin position="209"/>
        <end position="228"/>
    </location>
</feature>
<keyword evidence="4 6" id="KW-1133">Transmembrane helix</keyword>
<feature type="transmembrane region" description="Helical" evidence="6">
    <location>
        <begin position="93"/>
        <end position="112"/>
    </location>
</feature>
<dbReference type="Gene3D" id="1.20.144.10">
    <property type="entry name" value="Phosphatidic acid phosphatase type 2/haloperoxidase"/>
    <property type="match status" value="1"/>
</dbReference>
<dbReference type="GO" id="GO:0046839">
    <property type="term" value="P:phospholipid dephosphorylation"/>
    <property type="evidence" value="ECO:0007669"/>
    <property type="project" value="TreeGrafter"/>
</dbReference>
<evidence type="ECO:0000313" key="8">
    <source>
        <dbReference type="EMBL" id="SOQ42412.1"/>
    </source>
</evidence>
<feature type="domain" description="Phosphatidic acid phosphatase type 2/haloperoxidase" evidence="7">
    <location>
        <begin position="91"/>
        <end position="228"/>
    </location>
</feature>
<dbReference type="InterPro" id="IPR000326">
    <property type="entry name" value="PAP2/HPO"/>
</dbReference>
<proteinExistence type="inferred from homology"/>
<dbReference type="SMART" id="SM00014">
    <property type="entry name" value="acidPPc"/>
    <property type="match status" value="1"/>
</dbReference>
<name>A0A2H1VPN2_SPOFR</name>
<dbReference type="GO" id="GO:0006644">
    <property type="term" value="P:phospholipid metabolic process"/>
    <property type="evidence" value="ECO:0007669"/>
    <property type="project" value="InterPro"/>
</dbReference>
<keyword evidence="5 6" id="KW-0472">Membrane</keyword>
<dbReference type="PANTHER" id="PTHR10165:SF103">
    <property type="entry name" value="PHOSPHOLIPID PHOSPHATASE HOMOLOG 1.2 HOMOLOG"/>
    <property type="match status" value="1"/>
</dbReference>
<evidence type="ECO:0000256" key="3">
    <source>
        <dbReference type="ARBA" id="ARBA00022692"/>
    </source>
</evidence>
<dbReference type="PANTHER" id="PTHR10165">
    <property type="entry name" value="LIPID PHOSPHATE PHOSPHATASE"/>
    <property type="match status" value="1"/>
</dbReference>
<protein>
    <submittedName>
        <fullName evidence="8">SFRICE_009117</fullName>
    </submittedName>
</protein>
<feature type="transmembrane region" description="Helical" evidence="6">
    <location>
        <begin position="157"/>
        <end position="175"/>
    </location>
</feature>
<evidence type="ECO:0000256" key="6">
    <source>
        <dbReference type="SAM" id="Phobius"/>
    </source>
</evidence>
<comment type="subcellular location">
    <subcellularLocation>
        <location evidence="1">Membrane</location>
        <topology evidence="1">Multi-pass membrane protein</topology>
    </subcellularLocation>
</comment>
<dbReference type="Pfam" id="PF01569">
    <property type="entry name" value="PAP2"/>
    <property type="match status" value="1"/>
</dbReference>
<dbReference type="InterPro" id="IPR043216">
    <property type="entry name" value="PAP-like"/>
</dbReference>
<dbReference type="EMBL" id="ODYU01003520">
    <property type="protein sequence ID" value="SOQ42412.1"/>
    <property type="molecule type" value="Genomic_DNA"/>
</dbReference>
<dbReference type="SUPFAM" id="SSF48317">
    <property type="entry name" value="Acid phosphatase/Vanadium-dependent haloperoxidase"/>
    <property type="match status" value="1"/>
</dbReference>
<feature type="transmembrane region" description="Helical" evidence="6">
    <location>
        <begin position="54"/>
        <end position="72"/>
    </location>
</feature>
<evidence type="ECO:0000259" key="7">
    <source>
        <dbReference type="SMART" id="SM00014"/>
    </source>
</evidence>
<comment type="similarity">
    <text evidence="2">Belongs to the PA-phosphatase related phosphoesterase family.</text>
</comment>
<sequence>MDKVKLFWSKTNRWHRGLFILLLVETRVLPGGQLGFLCNDPALSHPFNGDTISWKWLLATSIFVPLIVMLIVERKYHNEKPSKSKLAVEWFKEYLYGLLVNLLIVQTLKLIVGSPRPHFFDTCSPNEAQTCKESEYVASYTCTKAHWISQSDKSFPSGHTSLAVHAGVFLAYYLYRRTSVTFKVLVFQAMFVSTAVVCSVSRMTDHRHHWWDVLAGAVIAVPVLYYTINSLCNNFECSNNSSTTENNAPISIETKVVNVPLINAKET</sequence>
<organism evidence="8">
    <name type="scientific">Spodoptera frugiperda</name>
    <name type="common">Fall armyworm</name>
    <dbReference type="NCBI Taxonomy" id="7108"/>
    <lineage>
        <taxon>Eukaryota</taxon>
        <taxon>Metazoa</taxon>
        <taxon>Ecdysozoa</taxon>
        <taxon>Arthropoda</taxon>
        <taxon>Hexapoda</taxon>
        <taxon>Insecta</taxon>
        <taxon>Pterygota</taxon>
        <taxon>Neoptera</taxon>
        <taxon>Endopterygota</taxon>
        <taxon>Lepidoptera</taxon>
        <taxon>Glossata</taxon>
        <taxon>Ditrysia</taxon>
        <taxon>Noctuoidea</taxon>
        <taxon>Noctuidae</taxon>
        <taxon>Amphipyrinae</taxon>
        <taxon>Spodoptera</taxon>
    </lineage>
</organism>
<keyword evidence="3 6" id="KW-0812">Transmembrane</keyword>
<feature type="transmembrane region" description="Helical" evidence="6">
    <location>
        <begin position="182"/>
        <end position="203"/>
    </location>
</feature>
<gene>
    <name evidence="8" type="ORF">SFRICE_009117</name>
</gene>